<dbReference type="RefSeq" id="WP_170865416.1">
    <property type="nucleotide sequence ID" value="NZ_FRCP01000005.1"/>
</dbReference>
<dbReference type="Proteomes" id="UP000184038">
    <property type="component" value="Unassembled WGS sequence"/>
</dbReference>
<keyword evidence="3" id="KW-1003">Cell membrane</keyword>
<dbReference type="STRING" id="1120996.SAMN02746066_00008"/>
<keyword evidence="4 7" id="KW-0812">Transmembrane</keyword>
<feature type="transmembrane region" description="Helical" evidence="7">
    <location>
        <begin position="112"/>
        <end position="136"/>
    </location>
</feature>
<dbReference type="AlphaFoldDB" id="A0A1M7EIE7"/>
<dbReference type="GO" id="GO:0005886">
    <property type="term" value="C:plasma membrane"/>
    <property type="evidence" value="ECO:0007669"/>
    <property type="project" value="UniProtKB-SubCell"/>
</dbReference>
<keyword evidence="10" id="KW-1185">Reference proteome</keyword>
<dbReference type="InterPro" id="IPR011701">
    <property type="entry name" value="MFS"/>
</dbReference>
<dbReference type="PANTHER" id="PTHR43266">
    <property type="entry name" value="MACROLIDE-EFFLUX PROTEIN"/>
    <property type="match status" value="1"/>
</dbReference>
<feature type="transmembrane region" description="Helical" evidence="7">
    <location>
        <begin position="20"/>
        <end position="46"/>
    </location>
</feature>
<proteinExistence type="predicted"/>
<feature type="domain" description="Major facilitator superfamily (MFS) profile" evidence="8">
    <location>
        <begin position="19"/>
        <end position="419"/>
    </location>
</feature>
<evidence type="ECO:0000256" key="7">
    <source>
        <dbReference type="SAM" id="Phobius"/>
    </source>
</evidence>
<dbReference type="PROSITE" id="PS50850">
    <property type="entry name" value="MFS"/>
    <property type="match status" value="1"/>
</dbReference>
<name>A0A1M7EIE7_9FIRM</name>
<evidence type="ECO:0000256" key="4">
    <source>
        <dbReference type="ARBA" id="ARBA00022692"/>
    </source>
</evidence>
<feature type="transmembrane region" description="Helical" evidence="7">
    <location>
        <begin position="368"/>
        <end position="390"/>
    </location>
</feature>
<protein>
    <submittedName>
        <fullName evidence="9">Predicted arabinose efflux permease, MFS family</fullName>
    </submittedName>
</protein>
<dbReference type="InterPro" id="IPR036259">
    <property type="entry name" value="MFS_trans_sf"/>
</dbReference>
<dbReference type="Pfam" id="PF07690">
    <property type="entry name" value="MFS_1"/>
    <property type="match status" value="1"/>
</dbReference>
<evidence type="ECO:0000259" key="8">
    <source>
        <dbReference type="PROSITE" id="PS50850"/>
    </source>
</evidence>
<evidence type="ECO:0000313" key="10">
    <source>
        <dbReference type="Proteomes" id="UP000184038"/>
    </source>
</evidence>
<accession>A0A1M7EIE7</accession>
<dbReference type="CDD" id="cd06173">
    <property type="entry name" value="MFS_MefA_like"/>
    <property type="match status" value="1"/>
</dbReference>
<dbReference type="PANTHER" id="PTHR43266:SF9">
    <property type="entry name" value="PERMEASE, MAJOR FACILITATOR SUPERFAMILY-RELATED"/>
    <property type="match status" value="1"/>
</dbReference>
<comment type="subcellular location">
    <subcellularLocation>
        <location evidence="1">Cell membrane</location>
        <topology evidence="1">Multi-pass membrane protein</topology>
    </subcellularLocation>
</comment>
<feature type="transmembrane region" description="Helical" evidence="7">
    <location>
        <begin position="148"/>
        <end position="171"/>
    </location>
</feature>
<keyword evidence="5 7" id="KW-1133">Transmembrane helix</keyword>
<feature type="transmembrane region" description="Helical" evidence="7">
    <location>
        <begin position="85"/>
        <end position="106"/>
    </location>
</feature>
<feature type="transmembrane region" description="Helical" evidence="7">
    <location>
        <begin position="328"/>
        <end position="347"/>
    </location>
</feature>
<feature type="transmembrane region" description="Helical" evidence="7">
    <location>
        <begin position="234"/>
        <end position="257"/>
    </location>
</feature>
<feature type="transmembrane region" description="Helical" evidence="7">
    <location>
        <begin position="296"/>
        <end position="316"/>
    </location>
</feature>
<evidence type="ECO:0000256" key="2">
    <source>
        <dbReference type="ARBA" id="ARBA00022448"/>
    </source>
</evidence>
<dbReference type="GO" id="GO:0022857">
    <property type="term" value="F:transmembrane transporter activity"/>
    <property type="evidence" value="ECO:0007669"/>
    <property type="project" value="InterPro"/>
</dbReference>
<dbReference type="SUPFAM" id="SSF103473">
    <property type="entry name" value="MFS general substrate transporter"/>
    <property type="match status" value="1"/>
</dbReference>
<dbReference type="Gene3D" id="1.20.1250.20">
    <property type="entry name" value="MFS general substrate transporter like domains"/>
    <property type="match status" value="1"/>
</dbReference>
<evidence type="ECO:0000256" key="5">
    <source>
        <dbReference type="ARBA" id="ARBA00022989"/>
    </source>
</evidence>
<dbReference type="InterPro" id="IPR020846">
    <property type="entry name" value="MFS_dom"/>
</dbReference>
<organism evidence="9 10">
    <name type="scientific">Anaerosporobacter mobilis DSM 15930</name>
    <dbReference type="NCBI Taxonomy" id="1120996"/>
    <lineage>
        <taxon>Bacteria</taxon>
        <taxon>Bacillati</taxon>
        <taxon>Bacillota</taxon>
        <taxon>Clostridia</taxon>
        <taxon>Lachnospirales</taxon>
        <taxon>Lachnospiraceae</taxon>
        <taxon>Anaerosporobacter</taxon>
    </lineage>
</organism>
<evidence type="ECO:0000256" key="6">
    <source>
        <dbReference type="ARBA" id="ARBA00023136"/>
    </source>
</evidence>
<reference evidence="9 10" key="1">
    <citation type="submission" date="2016-11" db="EMBL/GenBank/DDBJ databases">
        <authorList>
            <person name="Jaros S."/>
            <person name="Januszkiewicz K."/>
            <person name="Wedrychowicz H."/>
        </authorList>
    </citation>
    <scope>NUCLEOTIDE SEQUENCE [LARGE SCALE GENOMIC DNA]</scope>
    <source>
        <strain evidence="9 10">DSM 15930</strain>
    </source>
</reference>
<evidence type="ECO:0000256" key="1">
    <source>
        <dbReference type="ARBA" id="ARBA00004651"/>
    </source>
</evidence>
<sequence>MSENNQSILSERIINYKLNFFLLIFGRFVSELGSSVFGFALSLYVLDFTNSAAAFSLVLSFSIIPNMLVNLIAGSFVDKHDKKKTIVITDILSGIIVLTFMCMFHLNPQSILMLIVFKVILAVTQSFFGLAISTSIPNIVGEKNTARANSLFTTVGSLINILGPVVGAVAYKTIGLQYILLIDGISFILSGISETFIIMETKRGISIDTPKKEGYLSGIKLGFQYILKEKTTTFFITITLLVNLVFSPLSALVIPYINYNVLKVSGVQLSVIQGSWAAGAIIGGFLLSVKKDTFRLIKHVFVLISAQAFIMIMFCFPNLKVPLFDSRWVITITFSLLLIILGILNVMQNVPLYTYFQVRVAENLRGRVFAVFNVTIMLSSTIGIWIFGGILEFAKWDQILVVSGIIMLIVSVLLSKNTYFKKFNESVE</sequence>
<evidence type="ECO:0000313" key="9">
    <source>
        <dbReference type="EMBL" id="SHL91615.1"/>
    </source>
</evidence>
<dbReference type="EMBL" id="FRCP01000005">
    <property type="protein sequence ID" value="SHL91615.1"/>
    <property type="molecule type" value="Genomic_DNA"/>
</dbReference>
<gene>
    <name evidence="9" type="ORF">SAMN02746066_00008</name>
</gene>
<feature type="transmembrane region" description="Helical" evidence="7">
    <location>
        <begin position="52"/>
        <end position="73"/>
    </location>
</feature>
<keyword evidence="6 7" id="KW-0472">Membrane</keyword>
<feature type="transmembrane region" description="Helical" evidence="7">
    <location>
        <begin position="396"/>
        <end position="414"/>
    </location>
</feature>
<feature type="transmembrane region" description="Helical" evidence="7">
    <location>
        <begin position="269"/>
        <end position="289"/>
    </location>
</feature>
<evidence type="ECO:0000256" key="3">
    <source>
        <dbReference type="ARBA" id="ARBA00022475"/>
    </source>
</evidence>
<feature type="transmembrane region" description="Helical" evidence="7">
    <location>
        <begin position="177"/>
        <end position="199"/>
    </location>
</feature>
<keyword evidence="2" id="KW-0813">Transport</keyword>